<dbReference type="Gene3D" id="3.90.810.10">
    <property type="entry name" value="CRIB domain"/>
    <property type="match status" value="1"/>
</dbReference>
<evidence type="ECO:0000256" key="8">
    <source>
        <dbReference type="ARBA" id="ARBA00022840"/>
    </source>
</evidence>
<reference evidence="14 15" key="1">
    <citation type="journal article" date="2016" name="Nat. Commun.">
        <title>Extremotolerant tardigrade genome and improved radiotolerance of human cultured cells by tardigrade-unique protein.</title>
        <authorList>
            <person name="Hashimoto T."/>
            <person name="Horikawa D.D."/>
            <person name="Saito Y."/>
            <person name="Kuwahara H."/>
            <person name="Kozuka-Hata H."/>
            <person name="Shin-I T."/>
            <person name="Minakuchi Y."/>
            <person name="Ohishi K."/>
            <person name="Motoyama A."/>
            <person name="Aizu T."/>
            <person name="Enomoto A."/>
            <person name="Kondo K."/>
            <person name="Tanaka S."/>
            <person name="Hara Y."/>
            <person name="Koshikawa S."/>
            <person name="Sagara H."/>
            <person name="Miura T."/>
            <person name="Yokobori S."/>
            <person name="Miyagawa K."/>
            <person name="Suzuki Y."/>
            <person name="Kubo T."/>
            <person name="Oyama M."/>
            <person name="Kohara Y."/>
            <person name="Fujiyama A."/>
            <person name="Arakawa K."/>
            <person name="Katayama T."/>
            <person name="Toyoda A."/>
            <person name="Kunieda T."/>
        </authorList>
    </citation>
    <scope>NUCLEOTIDE SEQUENCE [LARGE SCALE GENOMIC DNA]</scope>
    <source>
        <strain evidence="14 15">YOKOZUNA-1</strain>
    </source>
</reference>
<dbReference type="OrthoDB" id="1022360at2759"/>
<dbReference type="SUPFAM" id="SSF56112">
    <property type="entry name" value="Protein kinase-like (PK-like)"/>
    <property type="match status" value="1"/>
</dbReference>
<feature type="region of interest" description="Disordered" evidence="11">
    <location>
        <begin position="242"/>
        <end position="267"/>
    </location>
</feature>
<dbReference type="PANTHER" id="PTHR45832">
    <property type="entry name" value="SERINE/THREONINE-PROTEIN KINASE SAMKA-RELATED-RELATED"/>
    <property type="match status" value="1"/>
</dbReference>
<dbReference type="GO" id="GO:0005524">
    <property type="term" value="F:ATP binding"/>
    <property type="evidence" value="ECO:0007669"/>
    <property type="project" value="UniProtKB-UniRule"/>
</dbReference>
<gene>
    <name evidence="14" type="primary">RvY_17082-1</name>
    <name evidence="14" type="synonym">RvY_17082.1</name>
    <name evidence="14" type="ORF">RvY_17082</name>
</gene>
<evidence type="ECO:0000256" key="4">
    <source>
        <dbReference type="ARBA" id="ARBA00022679"/>
    </source>
</evidence>
<dbReference type="PROSITE" id="PS50011">
    <property type="entry name" value="PROTEIN_KINASE_DOM"/>
    <property type="match status" value="1"/>
</dbReference>
<dbReference type="InterPro" id="IPR051931">
    <property type="entry name" value="PAK3-like"/>
</dbReference>
<feature type="region of interest" description="Disordered" evidence="11">
    <location>
        <begin position="385"/>
        <end position="439"/>
    </location>
</feature>
<comment type="cofactor">
    <cofactor evidence="1">
        <name>Mg(2+)</name>
        <dbReference type="ChEBI" id="CHEBI:18420"/>
    </cofactor>
</comment>
<dbReference type="STRING" id="947166.A0A1D1W396"/>
<evidence type="ECO:0000313" key="14">
    <source>
        <dbReference type="EMBL" id="GAV07213.1"/>
    </source>
</evidence>
<evidence type="ECO:0000256" key="5">
    <source>
        <dbReference type="ARBA" id="ARBA00022723"/>
    </source>
</evidence>
<feature type="compositionally biased region" description="Polar residues" evidence="11">
    <location>
        <begin position="256"/>
        <end position="267"/>
    </location>
</feature>
<evidence type="ECO:0000256" key="6">
    <source>
        <dbReference type="ARBA" id="ARBA00022741"/>
    </source>
</evidence>
<sequence length="802" mass="87167">MFGIGKKNGKSKQKENHAPGKRPEISGPSNFEHRFHTGYDPSNGKFVGLPPQWAGIIGASANNQAGNRKNVLLYEGNLDKASSDHSNSPPLHSPSETLSPHFAPLHSQPHFTHHKAVQKPEQNGPKVKFMPTLAQAQNGVPPQPNGQANGGPLSPSKTANGHHGHEASSSSLALFRATPVHSGLHEMPKTVRATPLAFQFPQGGAIETQNHAVQVRSMVPNGRPNTNARIPPPYNEAVVASTQLSPGPLSPRHPFSQPSAHNGSHFSLPALSQLSHHEAIRFDTQGHHQSSIDDSSMHPMTQQVTVPVGPQLRVSPSENTVSHELLPPPPPLHAPPPAHLFEGHLVKRTVAPLASQLATQSGAAQPAFKPAVALRPAQNSAGFVWEEEERSAPSPSPPPPPPPAELNHQHPSQGGKAVGNGGASTGRLTDGLKSVSVKGSPHDKMLQAAGSFAPPPPQPLKSALLSRAPPEMMLSSAYEVKNGNGLDDGHGVTTQSQSASHAQFRAALSMVVNPGDPRDILSDFQKIGEGSTGIVCIARRIDEEEEGKWVAVKRMDLRKQQRRELLFNEVVIMRDHHRHPHIVEMYDSYLVGDELWVVMEYLQGGALTDIVTNTRLNEEQMATVSIQCLSALEYLHSQGVVHRDIKSDSILLNGDGRVKLSDFGFCAQISRDTPKRRSLVGTPYWMAPEVISRLPYGTEVDIWSMGVMLIEMVDGEPPFFNEPPLQAMRRIRDMPPPRLKNAARVSQRLQSFLDQMLVLDPLQRATAQRLIKHPFLSIAGPPSLLLPLLHLSSHHTDFQNGF</sequence>
<keyword evidence="8 10" id="KW-0067">ATP-binding</keyword>
<dbReference type="EC" id="2.7.11.1" evidence="2"/>
<feature type="compositionally biased region" description="Pro residues" evidence="11">
    <location>
        <begin position="394"/>
        <end position="404"/>
    </location>
</feature>
<feature type="region of interest" description="Disordered" evidence="11">
    <location>
        <begin position="79"/>
        <end position="107"/>
    </location>
</feature>
<dbReference type="FunFam" id="1.10.510.10:FF:000768">
    <property type="entry name" value="Non-specific serine/threonine protein kinase"/>
    <property type="match status" value="1"/>
</dbReference>
<feature type="compositionally biased region" description="Low complexity" evidence="11">
    <location>
        <begin position="136"/>
        <end position="152"/>
    </location>
</feature>
<dbReference type="CDD" id="cd06648">
    <property type="entry name" value="STKc_PAK_II"/>
    <property type="match status" value="1"/>
</dbReference>
<dbReference type="InterPro" id="IPR036936">
    <property type="entry name" value="CRIB_dom_sf"/>
</dbReference>
<feature type="domain" description="CRIB" evidence="13">
    <location>
        <begin position="25"/>
        <end position="38"/>
    </location>
</feature>
<dbReference type="InterPro" id="IPR000719">
    <property type="entry name" value="Prot_kinase_dom"/>
</dbReference>
<dbReference type="CDD" id="cd01093">
    <property type="entry name" value="CRIB_PAK_like"/>
    <property type="match status" value="1"/>
</dbReference>
<evidence type="ECO:0000259" key="12">
    <source>
        <dbReference type="PROSITE" id="PS50011"/>
    </source>
</evidence>
<name>A0A1D1W396_RAMVA</name>
<feature type="region of interest" description="Disordered" evidence="11">
    <location>
        <begin position="1"/>
        <end position="44"/>
    </location>
</feature>
<comment type="caution">
    <text evidence="14">The sequence shown here is derived from an EMBL/GenBank/DDBJ whole genome shotgun (WGS) entry which is preliminary data.</text>
</comment>
<keyword evidence="7" id="KW-0418">Kinase</keyword>
<dbReference type="PROSITE" id="PS50108">
    <property type="entry name" value="CRIB"/>
    <property type="match status" value="1"/>
</dbReference>
<feature type="region of interest" description="Disordered" evidence="11">
    <location>
        <begin position="136"/>
        <end position="170"/>
    </location>
</feature>
<dbReference type="InterPro" id="IPR017441">
    <property type="entry name" value="Protein_kinase_ATP_BS"/>
</dbReference>
<keyword evidence="5" id="KW-0479">Metal-binding</keyword>
<keyword evidence="15" id="KW-1185">Reference proteome</keyword>
<feature type="compositionally biased region" description="Polar residues" evidence="11">
    <location>
        <begin position="84"/>
        <end position="98"/>
    </location>
</feature>
<keyword evidence="4" id="KW-0808">Transferase</keyword>
<evidence type="ECO:0000256" key="10">
    <source>
        <dbReference type="PROSITE-ProRule" id="PRU10141"/>
    </source>
</evidence>
<organism evidence="14 15">
    <name type="scientific">Ramazzottius varieornatus</name>
    <name type="common">Water bear</name>
    <name type="synonym">Tardigrade</name>
    <dbReference type="NCBI Taxonomy" id="947166"/>
    <lineage>
        <taxon>Eukaryota</taxon>
        <taxon>Metazoa</taxon>
        <taxon>Ecdysozoa</taxon>
        <taxon>Tardigrada</taxon>
        <taxon>Eutardigrada</taxon>
        <taxon>Parachela</taxon>
        <taxon>Hypsibioidea</taxon>
        <taxon>Ramazzottiidae</taxon>
        <taxon>Ramazzottius</taxon>
    </lineage>
</organism>
<dbReference type="Gene3D" id="3.30.200.20">
    <property type="entry name" value="Phosphorylase Kinase, domain 1"/>
    <property type="match status" value="1"/>
</dbReference>
<dbReference type="InterPro" id="IPR033923">
    <property type="entry name" value="PAK_BD"/>
</dbReference>
<protein>
    <recommendedName>
        <fullName evidence="2">non-specific serine/threonine protein kinase</fullName>
        <ecNumber evidence="2">2.7.11.1</ecNumber>
    </recommendedName>
</protein>
<feature type="binding site" evidence="10">
    <location>
        <position position="553"/>
    </location>
    <ligand>
        <name>ATP</name>
        <dbReference type="ChEBI" id="CHEBI:30616"/>
    </ligand>
</feature>
<feature type="domain" description="Protein kinase" evidence="12">
    <location>
        <begin position="521"/>
        <end position="776"/>
    </location>
</feature>
<dbReference type="InterPro" id="IPR011009">
    <property type="entry name" value="Kinase-like_dom_sf"/>
</dbReference>
<dbReference type="GO" id="GO:0004674">
    <property type="term" value="F:protein serine/threonine kinase activity"/>
    <property type="evidence" value="ECO:0007669"/>
    <property type="project" value="UniProtKB-KW"/>
</dbReference>
<evidence type="ECO:0000256" key="11">
    <source>
        <dbReference type="SAM" id="MobiDB-lite"/>
    </source>
</evidence>
<dbReference type="PROSITE" id="PS00107">
    <property type="entry name" value="PROTEIN_KINASE_ATP"/>
    <property type="match status" value="1"/>
</dbReference>
<dbReference type="Gene3D" id="1.10.510.10">
    <property type="entry name" value="Transferase(Phosphotransferase) domain 1"/>
    <property type="match status" value="1"/>
</dbReference>
<keyword evidence="9" id="KW-0460">Magnesium</keyword>
<evidence type="ECO:0000256" key="3">
    <source>
        <dbReference type="ARBA" id="ARBA00022527"/>
    </source>
</evidence>
<keyword evidence="6 10" id="KW-0547">Nucleotide-binding</keyword>
<dbReference type="InterPro" id="IPR000095">
    <property type="entry name" value="CRIB_dom"/>
</dbReference>
<dbReference type="PANTHER" id="PTHR45832:SF8">
    <property type="entry name" value="PROTEIN KINASE DOMAIN-CONTAINING PROTEIN"/>
    <property type="match status" value="1"/>
</dbReference>
<evidence type="ECO:0000313" key="15">
    <source>
        <dbReference type="Proteomes" id="UP000186922"/>
    </source>
</evidence>
<proteinExistence type="predicted"/>
<dbReference type="Pfam" id="PF00069">
    <property type="entry name" value="Pkinase"/>
    <property type="match status" value="1"/>
</dbReference>
<dbReference type="Proteomes" id="UP000186922">
    <property type="component" value="Unassembled WGS sequence"/>
</dbReference>
<dbReference type="AlphaFoldDB" id="A0A1D1W396"/>
<dbReference type="EMBL" id="BDGG01000014">
    <property type="protein sequence ID" value="GAV07213.1"/>
    <property type="molecule type" value="Genomic_DNA"/>
</dbReference>
<dbReference type="SMART" id="SM00285">
    <property type="entry name" value="PBD"/>
    <property type="match status" value="1"/>
</dbReference>
<evidence type="ECO:0000259" key="13">
    <source>
        <dbReference type="PROSITE" id="PS50108"/>
    </source>
</evidence>
<dbReference type="Pfam" id="PF00786">
    <property type="entry name" value="PBD"/>
    <property type="match status" value="1"/>
</dbReference>
<evidence type="ECO:0000256" key="7">
    <source>
        <dbReference type="ARBA" id="ARBA00022777"/>
    </source>
</evidence>
<evidence type="ECO:0000256" key="2">
    <source>
        <dbReference type="ARBA" id="ARBA00012513"/>
    </source>
</evidence>
<evidence type="ECO:0000256" key="9">
    <source>
        <dbReference type="ARBA" id="ARBA00022842"/>
    </source>
</evidence>
<evidence type="ECO:0000256" key="1">
    <source>
        <dbReference type="ARBA" id="ARBA00001946"/>
    </source>
</evidence>
<feature type="compositionally biased region" description="Basic and acidic residues" evidence="11">
    <location>
        <begin position="12"/>
        <end position="24"/>
    </location>
</feature>
<keyword evidence="3" id="KW-0723">Serine/threonine-protein kinase</keyword>
<accession>A0A1D1W396</accession>
<dbReference type="FunFam" id="3.30.200.20:FF:000705">
    <property type="entry name" value="Non-specific serine/threonine protein kinase"/>
    <property type="match status" value="1"/>
</dbReference>
<dbReference type="GO" id="GO:0046872">
    <property type="term" value="F:metal ion binding"/>
    <property type="evidence" value="ECO:0007669"/>
    <property type="project" value="UniProtKB-KW"/>
</dbReference>